<dbReference type="OrthoDB" id="185555at2"/>
<feature type="chain" id="PRO_5015510534" description="SGNH hydrolase-type esterase domain-containing protein" evidence="1">
    <location>
        <begin position="26"/>
        <end position="263"/>
    </location>
</feature>
<evidence type="ECO:0000313" key="3">
    <source>
        <dbReference type="EMBL" id="PQJ28126.1"/>
    </source>
</evidence>
<dbReference type="PANTHER" id="PTHR30383">
    <property type="entry name" value="THIOESTERASE 1/PROTEASE 1/LYSOPHOSPHOLIPASE L1"/>
    <property type="match status" value="1"/>
</dbReference>
<proteinExistence type="predicted"/>
<feature type="domain" description="SGNH hydrolase-type esterase" evidence="2">
    <location>
        <begin position="40"/>
        <end position="234"/>
    </location>
</feature>
<protein>
    <recommendedName>
        <fullName evidence="2">SGNH hydrolase-type esterase domain-containing protein</fullName>
    </recommendedName>
</protein>
<keyword evidence="4" id="KW-1185">Reference proteome</keyword>
<evidence type="ECO:0000256" key="1">
    <source>
        <dbReference type="SAM" id="SignalP"/>
    </source>
</evidence>
<dbReference type="Gene3D" id="3.40.50.1110">
    <property type="entry name" value="SGNH hydrolase"/>
    <property type="match status" value="1"/>
</dbReference>
<comment type="caution">
    <text evidence="3">The sequence shown here is derived from an EMBL/GenBank/DDBJ whole genome shotgun (WGS) entry which is preliminary data.</text>
</comment>
<sequence>MKSRNPFLTTFALALSLLVINPASADDSKLAVKAGEKIAFMGDSITQAGNKKNGYISLVMDALNKEGLKLTHVPAGKAGNKSNNMLARLDTSVISKKPDWMTLSCGVNDVWHFSLRLGKRTFDGVSIEDYKTNIRKIIEKAEAADIKVVILTSTMIGEDPEKETNKKLIPYNAFLREIAKEKGLPLADLSKDMHAALKEIPDAAGKARMFGDPKYQRNIKNKLTSDGCHMNALGNIMMAKGVLKAFGLSEEKIVAAEKSWLGK</sequence>
<dbReference type="Proteomes" id="UP000239907">
    <property type="component" value="Unassembled WGS sequence"/>
</dbReference>
<reference evidence="3 4" key="1">
    <citation type="submission" date="2016-12" db="EMBL/GenBank/DDBJ databases">
        <title>Study of bacterial adaptation to deep sea.</title>
        <authorList>
            <person name="Song J."/>
            <person name="Yoshizawa S."/>
            <person name="Kogure K."/>
        </authorList>
    </citation>
    <scope>NUCLEOTIDE SEQUENCE [LARGE SCALE GENOMIC DNA]</scope>
    <source>
        <strain evidence="3 4">SAORIC-165</strain>
    </source>
</reference>
<dbReference type="Pfam" id="PF13472">
    <property type="entry name" value="Lipase_GDSL_2"/>
    <property type="match status" value="1"/>
</dbReference>
<name>A0A2S7TZF3_9BACT</name>
<dbReference type="RefSeq" id="WP_105042634.1">
    <property type="nucleotide sequence ID" value="NZ_MQWA01000001.1"/>
</dbReference>
<dbReference type="InterPro" id="IPR051532">
    <property type="entry name" value="Ester_Hydrolysis_Enzymes"/>
</dbReference>
<dbReference type="PANTHER" id="PTHR30383:SF5">
    <property type="entry name" value="SGNH HYDROLASE-TYPE ESTERASE DOMAIN-CONTAINING PROTEIN"/>
    <property type="match status" value="1"/>
</dbReference>
<dbReference type="SUPFAM" id="SSF52266">
    <property type="entry name" value="SGNH hydrolase"/>
    <property type="match status" value="1"/>
</dbReference>
<evidence type="ECO:0000259" key="2">
    <source>
        <dbReference type="Pfam" id="PF13472"/>
    </source>
</evidence>
<accession>A0A2S7TZF3</accession>
<dbReference type="GO" id="GO:0004622">
    <property type="term" value="F:phosphatidylcholine lysophospholipase activity"/>
    <property type="evidence" value="ECO:0007669"/>
    <property type="project" value="TreeGrafter"/>
</dbReference>
<dbReference type="InterPro" id="IPR036514">
    <property type="entry name" value="SGNH_hydro_sf"/>
</dbReference>
<feature type="signal peptide" evidence="1">
    <location>
        <begin position="1"/>
        <end position="25"/>
    </location>
</feature>
<organism evidence="3 4">
    <name type="scientific">Rubritalea profundi</name>
    <dbReference type="NCBI Taxonomy" id="1658618"/>
    <lineage>
        <taxon>Bacteria</taxon>
        <taxon>Pseudomonadati</taxon>
        <taxon>Verrucomicrobiota</taxon>
        <taxon>Verrucomicrobiia</taxon>
        <taxon>Verrucomicrobiales</taxon>
        <taxon>Rubritaleaceae</taxon>
        <taxon>Rubritalea</taxon>
    </lineage>
</organism>
<evidence type="ECO:0000313" key="4">
    <source>
        <dbReference type="Proteomes" id="UP000239907"/>
    </source>
</evidence>
<dbReference type="AlphaFoldDB" id="A0A2S7TZF3"/>
<keyword evidence="1" id="KW-0732">Signal</keyword>
<dbReference type="InterPro" id="IPR013830">
    <property type="entry name" value="SGNH_hydro"/>
</dbReference>
<gene>
    <name evidence="3" type="ORF">BSZ32_06165</name>
</gene>
<dbReference type="EMBL" id="MQWA01000001">
    <property type="protein sequence ID" value="PQJ28126.1"/>
    <property type="molecule type" value="Genomic_DNA"/>
</dbReference>